<keyword evidence="3" id="KW-1185">Reference proteome</keyword>
<feature type="chain" id="PRO_5045843646" description="Surface antigen domain-containing protein" evidence="1">
    <location>
        <begin position="17"/>
        <end position="118"/>
    </location>
</feature>
<accession>A0ABU3VGF5</accession>
<feature type="signal peptide" evidence="1">
    <location>
        <begin position="1"/>
        <end position="16"/>
    </location>
</feature>
<sequence length="118" mass="12640">MRKIVKLIVAISIAMAAPVGGMAKPLSMILADSGLSPQDFDLLSATEKQLYTPTVKPTGTELSWSNPETGARGEVKLAAVRGDCVFVEHFVYPKGATEPIELKPQMCKAADGRWLLAP</sequence>
<evidence type="ECO:0008006" key="4">
    <source>
        <dbReference type="Google" id="ProtNLM"/>
    </source>
</evidence>
<evidence type="ECO:0000256" key="1">
    <source>
        <dbReference type="SAM" id="SignalP"/>
    </source>
</evidence>
<organism evidence="2 3">
    <name type="scientific">Sedimentitalea todarodis</name>
    <dbReference type="NCBI Taxonomy" id="1631240"/>
    <lineage>
        <taxon>Bacteria</taxon>
        <taxon>Pseudomonadati</taxon>
        <taxon>Pseudomonadota</taxon>
        <taxon>Alphaproteobacteria</taxon>
        <taxon>Rhodobacterales</taxon>
        <taxon>Paracoccaceae</taxon>
        <taxon>Sedimentitalea</taxon>
    </lineage>
</organism>
<dbReference type="Proteomes" id="UP001255416">
    <property type="component" value="Unassembled WGS sequence"/>
</dbReference>
<protein>
    <recommendedName>
        <fullName evidence="4">Surface antigen domain-containing protein</fullName>
    </recommendedName>
</protein>
<evidence type="ECO:0000313" key="3">
    <source>
        <dbReference type="Proteomes" id="UP001255416"/>
    </source>
</evidence>
<proteinExistence type="predicted"/>
<keyword evidence="1" id="KW-0732">Signal</keyword>
<gene>
    <name evidence="2" type="ORF">QO231_14525</name>
</gene>
<name>A0ABU3VGF5_9RHOB</name>
<dbReference type="EMBL" id="JASMWN010000011">
    <property type="protein sequence ID" value="MDU9005065.1"/>
    <property type="molecule type" value="Genomic_DNA"/>
</dbReference>
<dbReference type="RefSeq" id="WP_316777725.1">
    <property type="nucleotide sequence ID" value="NZ_JASMWN010000011.1"/>
</dbReference>
<evidence type="ECO:0000313" key="2">
    <source>
        <dbReference type="EMBL" id="MDU9005065.1"/>
    </source>
</evidence>
<reference evidence="3" key="1">
    <citation type="submission" date="2023-05" db="EMBL/GenBank/DDBJ databases">
        <title>Sedimentitalea sp. nov. JM2-8.</title>
        <authorList>
            <person name="Huang J."/>
        </authorList>
    </citation>
    <scope>NUCLEOTIDE SEQUENCE [LARGE SCALE GENOMIC DNA]</scope>
    <source>
        <strain evidence="3">KHS03</strain>
    </source>
</reference>
<comment type="caution">
    <text evidence="2">The sequence shown here is derived from an EMBL/GenBank/DDBJ whole genome shotgun (WGS) entry which is preliminary data.</text>
</comment>